<evidence type="ECO:0000313" key="2">
    <source>
        <dbReference type="Proteomes" id="UP000029453"/>
    </source>
</evidence>
<proteinExistence type="predicted"/>
<dbReference type="Proteomes" id="UP000029453">
    <property type="component" value="Unassembled WGS sequence"/>
</dbReference>
<name>M9L9Q7_PAEPP</name>
<dbReference type="EMBL" id="BALG01000080">
    <property type="protein sequence ID" value="GAC42197.1"/>
    <property type="molecule type" value="Genomic_DNA"/>
</dbReference>
<evidence type="ECO:0000313" key="1">
    <source>
        <dbReference type="EMBL" id="GAC42197.1"/>
    </source>
</evidence>
<keyword evidence="2" id="KW-1185">Reference proteome</keyword>
<comment type="caution">
    <text evidence="1">The sequence shown here is derived from an EMBL/GenBank/DDBJ whole genome shotgun (WGS) entry which is preliminary data.</text>
</comment>
<organism evidence="1 2">
    <name type="scientific">Paenibacillus popilliae ATCC 14706</name>
    <dbReference type="NCBI Taxonomy" id="1212764"/>
    <lineage>
        <taxon>Bacteria</taxon>
        <taxon>Bacillati</taxon>
        <taxon>Bacillota</taxon>
        <taxon>Bacilli</taxon>
        <taxon>Bacillales</taxon>
        <taxon>Paenibacillaceae</taxon>
        <taxon>Paenibacillus</taxon>
    </lineage>
</organism>
<sequence>MTAADLIRFPNIGPLLYLDADGIPDDVQSHSLLFVLGMACCHLNVSTYVNLSIDKNTDI</sequence>
<reference evidence="1 2" key="1">
    <citation type="submission" date="2012-10" db="EMBL/GenBank/DDBJ databases">
        <title>Draft Genome Sequence of Paenibacillus popilliae ATCC 14706T.</title>
        <authorList>
            <person name="Iiyama K."/>
            <person name="Mori K."/>
            <person name="Mon H."/>
            <person name="Chieda Y."/>
            <person name="Lee J.M."/>
            <person name="Kusakabe T."/>
            <person name="Tashiro K."/>
            <person name="Asano S."/>
            <person name="Yasunaga-Aoki C."/>
            <person name="Shimizu S."/>
        </authorList>
    </citation>
    <scope>NUCLEOTIDE SEQUENCE [LARGE SCALE GENOMIC DNA]</scope>
    <source>
        <strain evidence="1 2">ATCC 14706</strain>
    </source>
</reference>
<protein>
    <submittedName>
        <fullName evidence="1">Uncharacterized protein</fullName>
    </submittedName>
</protein>
<dbReference type="AlphaFoldDB" id="M9L9Q7"/>
<gene>
    <name evidence="1" type="ORF">PPOP_1554</name>
</gene>
<accession>M9L9Q7</accession>